<protein>
    <submittedName>
        <fullName evidence="6">LysR family transcriptional regulator</fullName>
    </submittedName>
</protein>
<dbReference type="InterPro" id="IPR005119">
    <property type="entry name" value="LysR_subst-bd"/>
</dbReference>
<keyword evidence="2" id="KW-0805">Transcription regulation</keyword>
<dbReference type="InterPro" id="IPR058163">
    <property type="entry name" value="LysR-type_TF_proteobact-type"/>
</dbReference>
<evidence type="ECO:0000313" key="7">
    <source>
        <dbReference type="Proteomes" id="UP000216020"/>
    </source>
</evidence>
<dbReference type="Gene3D" id="1.10.10.10">
    <property type="entry name" value="Winged helix-like DNA-binding domain superfamily/Winged helix DNA-binding domain"/>
    <property type="match status" value="1"/>
</dbReference>
<keyword evidence="3" id="KW-0238">DNA-binding</keyword>
<keyword evidence="4" id="KW-0804">Transcription</keyword>
<gene>
    <name evidence="6" type="ORF">CAL29_13800</name>
</gene>
<proteinExistence type="inferred from homology"/>
<dbReference type="InterPro" id="IPR036388">
    <property type="entry name" value="WH-like_DNA-bd_sf"/>
</dbReference>
<dbReference type="Pfam" id="PF00126">
    <property type="entry name" value="HTH_1"/>
    <property type="match status" value="1"/>
</dbReference>
<dbReference type="Gene3D" id="3.40.190.290">
    <property type="match status" value="1"/>
</dbReference>
<dbReference type="AlphaFoldDB" id="A0A261SAY2"/>
<dbReference type="SUPFAM" id="SSF46785">
    <property type="entry name" value="Winged helix' DNA-binding domain"/>
    <property type="match status" value="1"/>
</dbReference>
<dbReference type="RefSeq" id="WP_094853558.1">
    <property type="nucleotide sequence ID" value="NZ_NEVM01000002.1"/>
</dbReference>
<comment type="similarity">
    <text evidence="1">Belongs to the LysR transcriptional regulatory family.</text>
</comment>
<dbReference type="InterPro" id="IPR000847">
    <property type="entry name" value="LysR_HTH_N"/>
</dbReference>
<evidence type="ECO:0000256" key="3">
    <source>
        <dbReference type="ARBA" id="ARBA00023125"/>
    </source>
</evidence>
<dbReference type="EMBL" id="NEVM01000002">
    <property type="protein sequence ID" value="OZI34568.1"/>
    <property type="molecule type" value="Genomic_DNA"/>
</dbReference>
<dbReference type="GO" id="GO:0043565">
    <property type="term" value="F:sequence-specific DNA binding"/>
    <property type="evidence" value="ECO:0007669"/>
    <property type="project" value="TreeGrafter"/>
</dbReference>
<keyword evidence="7" id="KW-1185">Reference proteome</keyword>
<evidence type="ECO:0000256" key="4">
    <source>
        <dbReference type="ARBA" id="ARBA00023163"/>
    </source>
</evidence>
<feature type="domain" description="HTH lysR-type" evidence="5">
    <location>
        <begin position="19"/>
        <end position="65"/>
    </location>
</feature>
<evidence type="ECO:0000259" key="5">
    <source>
        <dbReference type="PROSITE" id="PS50931"/>
    </source>
</evidence>
<evidence type="ECO:0000256" key="2">
    <source>
        <dbReference type="ARBA" id="ARBA00023015"/>
    </source>
</evidence>
<dbReference type="FunFam" id="1.10.10.10:FF:000001">
    <property type="entry name" value="LysR family transcriptional regulator"/>
    <property type="match status" value="1"/>
</dbReference>
<comment type="caution">
    <text evidence="6">The sequence shown here is derived from an EMBL/GenBank/DDBJ whole genome shotgun (WGS) entry which is preliminary data.</text>
</comment>
<sequence>MSADAIAPHVADIYLLTVVSQTRSFTQAARRLGISKASVSGRIHDLERSLGLPLVRRTTRSVSMTEAGQLLVSGAQNAFGALYDSVNAARQTMDQPRGLVRVSAPVAFGRQHLAPLVTPFLQAYPEVTLELELADRFVNLENEGFDLAVRHADSVPESYVAWPLLRTEAGLLASPDYVARHGVPSHPAALSGHVCLHYLRPGAADVWSFVPRAGAPTRIDVPIRGRFRANNSEVLRDAVRGGLGIGLLPDFSALADTADLVPILPDWRVIGFFGQTIHALRPWSATVPPAVRCLVDFLKVHLPGQVQGTAAAGG</sequence>
<dbReference type="Proteomes" id="UP000216020">
    <property type="component" value="Unassembled WGS sequence"/>
</dbReference>
<dbReference type="InterPro" id="IPR036390">
    <property type="entry name" value="WH_DNA-bd_sf"/>
</dbReference>
<dbReference type="GO" id="GO:0003700">
    <property type="term" value="F:DNA-binding transcription factor activity"/>
    <property type="evidence" value="ECO:0007669"/>
    <property type="project" value="InterPro"/>
</dbReference>
<dbReference type="SUPFAM" id="SSF53850">
    <property type="entry name" value="Periplasmic binding protein-like II"/>
    <property type="match status" value="1"/>
</dbReference>
<reference evidence="7" key="1">
    <citation type="submission" date="2017-05" db="EMBL/GenBank/DDBJ databases">
        <title>Complete and WGS of Bordetella genogroups.</title>
        <authorList>
            <person name="Spilker T."/>
            <person name="Lipuma J."/>
        </authorList>
    </citation>
    <scope>NUCLEOTIDE SEQUENCE [LARGE SCALE GENOMIC DNA]</scope>
    <source>
        <strain evidence="7">AU16122</strain>
    </source>
</reference>
<accession>A0A261SAY2</accession>
<dbReference type="CDD" id="cd08422">
    <property type="entry name" value="PBP2_CrgA_like"/>
    <property type="match status" value="1"/>
</dbReference>
<dbReference type="OrthoDB" id="8928056at2"/>
<dbReference type="GO" id="GO:0006351">
    <property type="term" value="P:DNA-templated transcription"/>
    <property type="evidence" value="ECO:0007669"/>
    <property type="project" value="TreeGrafter"/>
</dbReference>
<dbReference type="PROSITE" id="PS50931">
    <property type="entry name" value="HTH_LYSR"/>
    <property type="match status" value="1"/>
</dbReference>
<dbReference type="PANTHER" id="PTHR30537">
    <property type="entry name" value="HTH-TYPE TRANSCRIPTIONAL REGULATOR"/>
    <property type="match status" value="1"/>
</dbReference>
<dbReference type="PANTHER" id="PTHR30537:SF5">
    <property type="entry name" value="HTH-TYPE TRANSCRIPTIONAL ACTIVATOR TTDR-RELATED"/>
    <property type="match status" value="1"/>
</dbReference>
<organism evidence="6 7">
    <name type="scientific">Bordetella genomosp. 10</name>
    <dbReference type="NCBI Taxonomy" id="1416804"/>
    <lineage>
        <taxon>Bacteria</taxon>
        <taxon>Pseudomonadati</taxon>
        <taxon>Pseudomonadota</taxon>
        <taxon>Betaproteobacteria</taxon>
        <taxon>Burkholderiales</taxon>
        <taxon>Alcaligenaceae</taxon>
        <taxon>Bordetella</taxon>
    </lineage>
</organism>
<evidence type="ECO:0000256" key="1">
    <source>
        <dbReference type="ARBA" id="ARBA00009437"/>
    </source>
</evidence>
<dbReference type="Pfam" id="PF03466">
    <property type="entry name" value="LysR_substrate"/>
    <property type="match status" value="1"/>
</dbReference>
<name>A0A261SAY2_9BORD</name>
<evidence type="ECO:0000313" key="6">
    <source>
        <dbReference type="EMBL" id="OZI34568.1"/>
    </source>
</evidence>